<gene>
    <name evidence="1" type="ORF">LTRI10_LOCUS27746</name>
</gene>
<accession>A0AAV2ELW8</accession>
<evidence type="ECO:0000313" key="1">
    <source>
        <dbReference type="EMBL" id="CAL1386717.1"/>
    </source>
</evidence>
<dbReference type="EMBL" id="OZ034818">
    <property type="protein sequence ID" value="CAL1386717.1"/>
    <property type="molecule type" value="Genomic_DNA"/>
</dbReference>
<sequence>MESLLPAPPAACRCRLPDLVHGAVDDELGQNRGPDEHDLQPAVLEHLLLPGGESVVGHGVESRGRVLNCGARDDDAVEEERVLAVGESFGDVGSRREDVSDLDGLSRERRDDAGLGLDGVSILVQGLDPESHRHGVHDVAEGELVGAFLAQFRTAATFDDSNLISLSI</sequence>
<dbReference type="AlphaFoldDB" id="A0AAV2ELW8"/>
<protein>
    <submittedName>
        <fullName evidence="1">Uncharacterized protein</fullName>
    </submittedName>
</protein>
<keyword evidence="2" id="KW-1185">Reference proteome</keyword>
<name>A0AAV2ELW8_9ROSI</name>
<evidence type="ECO:0000313" key="2">
    <source>
        <dbReference type="Proteomes" id="UP001497516"/>
    </source>
</evidence>
<organism evidence="1 2">
    <name type="scientific">Linum trigynum</name>
    <dbReference type="NCBI Taxonomy" id="586398"/>
    <lineage>
        <taxon>Eukaryota</taxon>
        <taxon>Viridiplantae</taxon>
        <taxon>Streptophyta</taxon>
        <taxon>Embryophyta</taxon>
        <taxon>Tracheophyta</taxon>
        <taxon>Spermatophyta</taxon>
        <taxon>Magnoliopsida</taxon>
        <taxon>eudicotyledons</taxon>
        <taxon>Gunneridae</taxon>
        <taxon>Pentapetalae</taxon>
        <taxon>rosids</taxon>
        <taxon>fabids</taxon>
        <taxon>Malpighiales</taxon>
        <taxon>Linaceae</taxon>
        <taxon>Linum</taxon>
    </lineage>
</organism>
<reference evidence="1 2" key="1">
    <citation type="submission" date="2024-04" db="EMBL/GenBank/DDBJ databases">
        <authorList>
            <person name="Fracassetti M."/>
        </authorList>
    </citation>
    <scope>NUCLEOTIDE SEQUENCE [LARGE SCALE GENOMIC DNA]</scope>
</reference>
<proteinExistence type="predicted"/>
<dbReference type="Proteomes" id="UP001497516">
    <property type="component" value="Chromosome 5"/>
</dbReference>